<gene>
    <name evidence="1" type="ORF">JJC05_01210</name>
</gene>
<sequence length="50" mass="6131">MTKLELEAKIKELNEWLQNPENQKNSDYKKKVQARNYYVNRIIEIEEYGK</sequence>
<dbReference type="EMBL" id="CP067378">
    <property type="protein sequence ID" value="QYS89088.1"/>
    <property type="molecule type" value="Genomic_DNA"/>
</dbReference>
<dbReference type="KEGG" id="fdv:JJC05_01210"/>
<evidence type="ECO:0000313" key="1">
    <source>
        <dbReference type="EMBL" id="QYS89088.1"/>
    </source>
</evidence>
<accession>A0A8G0PA44</accession>
<reference evidence="1" key="1">
    <citation type="submission" date="2020-12" db="EMBL/GenBank/DDBJ databases">
        <title>Genome sequencing of genetic groups of Flavobacterium columnare.</title>
        <authorList>
            <person name="Waldbieser G.C."/>
            <person name="Griffin M.J."/>
            <person name="LaFrentz B.R."/>
        </authorList>
    </citation>
    <scope>NUCLEOTIDE SEQUENCE</scope>
    <source>
        <strain evidence="1">90-106</strain>
    </source>
</reference>
<dbReference type="AlphaFoldDB" id="A0A8G0PA44"/>
<proteinExistence type="predicted"/>
<dbReference type="Proteomes" id="UP000824721">
    <property type="component" value="Chromosome"/>
</dbReference>
<organism evidence="1">
    <name type="scientific">Flavobacterium columnare</name>
    <dbReference type="NCBI Taxonomy" id="996"/>
    <lineage>
        <taxon>Bacteria</taxon>
        <taxon>Pseudomonadati</taxon>
        <taxon>Bacteroidota</taxon>
        <taxon>Flavobacteriia</taxon>
        <taxon>Flavobacteriales</taxon>
        <taxon>Flavobacteriaceae</taxon>
        <taxon>Flavobacterium</taxon>
    </lineage>
</organism>
<name>A0A8G0PA44_9FLAO</name>
<protein>
    <submittedName>
        <fullName evidence="1">Uncharacterized protein</fullName>
    </submittedName>
</protein>